<accession>A0A8J4STC5</accession>
<feature type="signal peptide" evidence="1">
    <location>
        <begin position="1"/>
        <end position="23"/>
    </location>
</feature>
<sequence>MRLHWLIVFGCLWFPTIVQFSDGSLVWYRYPTSANSDSLTGQVVANPWHPLTYDARSDSLEDPETEEWFHKMMIHKKNMARSGGQYDHGYQQNQPRALRFG</sequence>
<keyword evidence="1" id="KW-0732">Signal</keyword>
<evidence type="ECO:0000313" key="2">
    <source>
        <dbReference type="EMBL" id="KAF5405828.1"/>
    </source>
</evidence>
<keyword evidence="3" id="KW-1185">Reference proteome</keyword>
<comment type="caution">
    <text evidence="2">The sequence shown here is derived from an EMBL/GenBank/DDBJ whole genome shotgun (WGS) entry which is preliminary data.</text>
</comment>
<dbReference type="OrthoDB" id="6239750at2759"/>
<evidence type="ECO:0000256" key="1">
    <source>
        <dbReference type="SAM" id="SignalP"/>
    </source>
</evidence>
<evidence type="ECO:0008006" key="4">
    <source>
        <dbReference type="Google" id="ProtNLM"/>
    </source>
</evidence>
<proteinExistence type="predicted"/>
<gene>
    <name evidence="2" type="ORF">PHET_00548</name>
</gene>
<dbReference type="AlphaFoldDB" id="A0A8J4STC5"/>
<organism evidence="2 3">
    <name type="scientific">Paragonimus heterotremus</name>
    <dbReference type="NCBI Taxonomy" id="100268"/>
    <lineage>
        <taxon>Eukaryota</taxon>
        <taxon>Metazoa</taxon>
        <taxon>Spiralia</taxon>
        <taxon>Lophotrochozoa</taxon>
        <taxon>Platyhelminthes</taxon>
        <taxon>Trematoda</taxon>
        <taxon>Digenea</taxon>
        <taxon>Plagiorchiida</taxon>
        <taxon>Troglotremata</taxon>
        <taxon>Troglotrematidae</taxon>
        <taxon>Paragonimus</taxon>
    </lineage>
</organism>
<protein>
    <recommendedName>
        <fullName evidence="4">Secreted protein</fullName>
    </recommendedName>
</protein>
<reference evidence="2" key="1">
    <citation type="submission" date="2019-05" db="EMBL/GenBank/DDBJ databases">
        <title>Annotation for the trematode Paragonimus heterotremus.</title>
        <authorList>
            <person name="Choi Y.-J."/>
        </authorList>
    </citation>
    <scope>NUCLEOTIDE SEQUENCE</scope>
    <source>
        <strain evidence="2">LC</strain>
    </source>
</reference>
<dbReference type="Proteomes" id="UP000748531">
    <property type="component" value="Unassembled WGS sequence"/>
</dbReference>
<name>A0A8J4STC5_9TREM</name>
<dbReference type="EMBL" id="LUCH01000192">
    <property type="protein sequence ID" value="KAF5405828.1"/>
    <property type="molecule type" value="Genomic_DNA"/>
</dbReference>
<evidence type="ECO:0000313" key="3">
    <source>
        <dbReference type="Proteomes" id="UP000748531"/>
    </source>
</evidence>
<feature type="chain" id="PRO_5035255287" description="Secreted protein" evidence="1">
    <location>
        <begin position="24"/>
        <end position="101"/>
    </location>
</feature>